<comment type="similarity">
    <text evidence="3 8">Belongs to the COQ9 family.</text>
</comment>
<comment type="function">
    <text evidence="8">Membrane-associated protein that warps the membrane surface to access and bind aromatic isoprenes with high specificity, including ubiquinone (CoQ) isoprene intermediates and presents them directly to Coq7, therefore facilitating the Coq7-mediated hydroxylase step. Participates in the biosynthesis of coenzyme Q, also named ubiquinone, an essential lipid-soluble electron transporter for aerobic cellular respiration.</text>
</comment>
<proteinExistence type="inferred from homology"/>
<evidence type="ECO:0000256" key="4">
    <source>
        <dbReference type="ARBA" id="ARBA00022688"/>
    </source>
</evidence>
<organism evidence="12 13">
    <name type="scientific">Lingula anatina</name>
    <name type="common">Brachiopod</name>
    <name type="synonym">Lingula unguis</name>
    <dbReference type="NCBI Taxonomy" id="7574"/>
    <lineage>
        <taxon>Eukaryota</taxon>
        <taxon>Metazoa</taxon>
        <taxon>Spiralia</taxon>
        <taxon>Lophotrochozoa</taxon>
        <taxon>Brachiopoda</taxon>
        <taxon>Linguliformea</taxon>
        <taxon>Lingulata</taxon>
        <taxon>Lingulida</taxon>
        <taxon>Linguloidea</taxon>
        <taxon>Lingulidae</taxon>
        <taxon>Lingula</taxon>
    </lineage>
</organism>
<dbReference type="GO" id="GO:0008289">
    <property type="term" value="F:lipid binding"/>
    <property type="evidence" value="ECO:0007669"/>
    <property type="project" value="UniProtKB-UniRule"/>
</dbReference>
<keyword evidence="12" id="KW-1185">Reference proteome</keyword>
<dbReference type="OrthoDB" id="619536at2759"/>
<evidence type="ECO:0000256" key="9">
    <source>
        <dbReference type="SAM" id="MobiDB-lite"/>
    </source>
</evidence>
<dbReference type="PANTHER" id="PTHR21427">
    <property type="entry name" value="UBIQUINONE BIOSYNTHESIS PROTEIN COQ9, MITOCHONDRIAL"/>
    <property type="match status" value="1"/>
</dbReference>
<dbReference type="GeneID" id="106151535"/>
<keyword evidence="7 8" id="KW-0496">Mitochondrion</keyword>
<dbReference type="Proteomes" id="UP000085678">
    <property type="component" value="Unplaced"/>
</dbReference>
<feature type="region of interest" description="Disordered" evidence="9">
    <location>
        <begin position="129"/>
        <end position="160"/>
    </location>
</feature>
<dbReference type="InterPro" id="IPR048674">
    <property type="entry name" value="COQ9_HTH"/>
</dbReference>
<sequence length="300" mass="33993">MSACVRRSRFLRNNFAFIVSVRTLSRRGPLLCTPGGSTGEQSNWEEPPSGDSEEDYEYEIKKRILNASLRYVHDHGWTITTLSKGAESEGYPSVAHGMFPRGGAELVHHLYATWNAQLAATLRQEVEASQQLESERTQQQDGSERLQEEPADGDRKKSTTEFISNAVETRLRMIIPYMDKWPQAMAILALPQNAPEAMKNLLNLTDDIWYYAGDRSADFNWYTKRLALAGVYKSTELCMIQDKSVDYTDTWDFLDRRLEDLKQAGKLARKVTEGGQVAGESFWGLTQLACNLAGMNSYKR</sequence>
<feature type="domain" description="COQ9 C-terminal" evidence="10">
    <location>
        <begin position="194"/>
        <end position="264"/>
    </location>
</feature>
<keyword evidence="4 8" id="KW-0831">Ubiquinone biosynthesis</keyword>
<dbReference type="InterPro" id="IPR013718">
    <property type="entry name" value="COQ9_C"/>
</dbReference>
<dbReference type="GO" id="GO:0006744">
    <property type="term" value="P:ubiquinone biosynthetic process"/>
    <property type="evidence" value="ECO:0007669"/>
    <property type="project" value="UniProtKB-UniRule"/>
</dbReference>
<keyword evidence="13" id="KW-0830">Ubiquinone</keyword>
<dbReference type="GO" id="GO:0005743">
    <property type="term" value="C:mitochondrial inner membrane"/>
    <property type="evidence" value="ECO:0007669"/>
    <property type="project" value="TreeGrafter"/>
</dbReference>
<feature type="domain" description="Ubiquinone biosynthesis protein COQ9 HTH" evidence="11">
    <location>
        <begin position="59"/>
        <end position="87"/>
    </location>
</feature>
<evidence type="ECO:0000256" key="3">
    <source>
        <dbReference type="ARBA" id="ARBA00010766"/>
    </source>
</evidence>
<gene>
    <name evidence="13" type="primary">LOC106151535</name>
</gene>
<dbReference type="FunFam" id="1.10.357.10:FF:000004">
    <property type="entry name" value="Ubiquinone biosynthesis protein COQ9, mitochondrial"/>
    <property type="match status" value="1"/>
</dbReference>
<dbReference type="RefSeq" id="XP_013380310.1">
    <property type="nucleotide sequence ID" value="XM_013524856.2"/>
</dbReference>
<dbReference type="Gene3D" id="1.10.357.10">
    <property type="entry name" value="Tetracycline Repressor, domain 2"/>
    <property type="match status" value="1"/>
</dbReference>
<evidence type="ECO:0000259" key="10">
    <source>
        <dbReference type="Pfam" id="PF08511"/>
    </source>
</evidence>
<evidence type="ECO:0000259" key="11">
    <source>
        <dbReference type="Pfam" id="PF21392"/>
    </source>
</evidence>
<evidence type="ECO:0000256" key="6">
    <source>
        <dbReference type="ARBA" id="ARBA00023121"/>
    </source>
</evidence>
<comment type="subcellular location">
    <subcellularLocation>
        <location evidence="1 8">Mitochondrion</location>
    </subcellularLocation>
</comment>
<comment type="pathway">
    <text evidence="2 8">Cofactor biosynthesis; ubiquinone biosynthesis.</text>
</comment>
<name>A0A1S3H2F3_LINAN</name>
<evidence type="ECO:0000313" key="13">
    <source>
        <dbReference type="RefSeq" id="XP_013380310.1"/>
    </source>
</evidence>
<accession>A0A1S3H2F3</accession>
<dbReference type="Pfam" id="PF08511">
    <property type="entry name" value="COQ9"/>
    <property type="match status" value="1"/>
</dbReference>
<reference evidence="13" key="1">
    <citation type="submission" date="2025-08" db="UniProtKB">
        <authorList>
            <consortium name="RefSeq"/>
        </authorList>
    </citation>
    <scope>IDENTIFICATION</scope>
    <source>
        <tissue evidence="13">Gonads</tissue>
    </source>
</reference>
<dbReference type="AlphaFoldDB" id="A0A1S3H2F3"/>
<evidence type="ECO:0000256" key="7">
    <source>
        <dbReference type="ARBA" id="ARBA00023128"/>
    </source>
</evidence>
<evidence type="ECO:0000256" key="8">
    <source>
        <dbReference type="RuleBase" id="RU366063"/>
    </source>
</evidence>
<dbReference type="Pfam" id="PF21392">
    <property type="entry name" value="COQ9_N"/>
    <property type="match status" value="1"/>
</dbReference>
<dbReference type="UniPathway" id="UPA00232"/>
<keyword evidence="6 8" id="KW-0446">Lipid-binding</keyword>
<evidence type="ECO:0000256" key="1">
    <source>
        <dbReference type="ARBA" id="ARBA00004173"/>
    </source>
</evidence>
<dbReference type="InterPro" id="IPR012762">
    <property type="entry name" value="Ubiq_biosynth_COQ9"/>
</dbReference>
<evidence type="ECO:0000256" key="5">
    <source>
        <dbReference type="ARBA" id="ARBA00022946"/>
    </source>
</evidence>
<feature type="compositionally biased region" description="Basic and acidic residues" evidence="9">
    <location>
        <begin position="133"/>
        <end position="159"/>
    </location>
</feature>
<evidence type="ECO:0000256" key="2">
    <source>
        <dbReference type="ARBA" id="ARBA00004749"/>
    </source>
</evidence>
<protein>
    <recommendedName>
        <fullName evidence="8">Ubiquinone biosynthesis protein</fullName>
    </recommendedName>
</protein>
<dbReference type="NCBIfam" id="TIGR02396">
    <property type="entry name" value="diverge_rpsU"/>
    <property type="match status" value="1"/>
</dbReference>
<keyword evidence="5" id="KW-0809">Transit peptide</keyword>
<dbReference type="PANTHER" id="PTHR21427:SF19">
    <property type="entry name" value="UBIQUINONE BIOSYNTHESIS PROTEIN COQ9, MITOCHONDRIAL"/>
    <property type="match status" value="1"/>
</dbReference>
<evidence type="ECO:0000313" key="12">
    <source>
        <dbReference type="Proteomes" id="UP000085678"/>
    </source>
</evidence>
<feature type="region of interest" description="Disordered" evidence="9">
    <location>
        <begin position="31"/>
        <end position="53"/>
    </location>
</feature>